<sequence>MDNNKDEYIVFLNDIGKEKPNNFRNNDTQCPFCNRAELEGVIDEKGSFILLKNKYPTLQDTLQLVIIETCSCEIGMGEYSPEYMENLIRFGVKHWLKLEENDEYKSVIFYKNHGPNSGGSIKHAHMQIVGLKSIDYRENLNQKYFDGVEIYRSRSCIVNLSDQPINGFSEFNVIIDDDLNSLNELSNGVRKIVHYILNNYFAKCDSFNLFFYHWNGKIICKVTPRFTTSPLLLGYSLKQISNSLVHIAKKLKELYFQ</sequence>
<dbReference type="PIRSF" id="PIRSF031505">
    <property type="entry name" value="GalT_short"/>
    <property type="match status" value="1"/>
</dbReference>
<evidence type="ECO:0000313" key="4">
    <source>
        <dbReference type="Proteomes" id="UP000199263"/>
    </source>
</evidence>
<protein>
    <submittedName>
        <fullName evidence="3">Galactose-1-phosphate uridylyltransferase</fullName>
    </submittedName>
</protein>
<keyword evidence="4" id="KW-1185">Reference proteome</keyword>
<dbReference type="Pfam" id="PF20956">
    <property type="entry name" value="DUF4931_C"/>
    <property type="match status" value="1"/>
</dbReference>
<dbReference type="OrthoDB" id="9769064at2"/>
<gene>
    <name evidence="3" type="ORF">SAMN05421842_11659</name>
</gene>
<dbReference type="AlphaFoldDB" id="A0A1I1NS13"/>
<evidence type="ECO:0000259" key="2">
    <source>
        <dbReference type="Pfam" id="PF20956"/>
    </source>
</evidence>
<proteinExistence type="predicted"/>
<dbReference type="STRING" id="119641.SAMN05421842_11659"/>
<dbReference type="RefSeq" id="WP_090091720.1">
    <property type="nucleotide sequence ID" value="NZ_FOMG01000016.1"/>
</dbReference>
<feature type="domain" description="DUF4931" evidence="2">
    <location>
        <begin position="138"/>
        <end position="256"/>
    </location>
</feature>
<accession>A0A1I1NS13</accession>
<dbReference type="InterPro" id="IPR036265">
    <property type="entry name" value="HIT-like_sf"/>
</dbReference>
<dbReference type="EMBL" id="FOMG01000016">
    <property type="protein sequence ID" value="SFD00216.1"/>
    <property type="molecule type" value="Genomic_DNA"/>
</dbReference>
<dbReference type="InterPro" id="IPR049285">
    <property type="entry name" value="DUF4931_C"/>
</dbReference>
<keyword evidence="3" id="KW-0808">Transferase</keyword>
<dbReference type="InterPro" id="IPR046322">
    <property type="entry name" value="DUF4931"/>
</dbReference>
<dbReference type="Gene3D" id="3.30.428.10">
    <property type="entry name" value="HIT-like"/>
    <property type="match status" value="1"/>
</dbReference>
<dbReference type="Pfam" id="PF16285">
    <property type="entry name" value="DUF4931_N"/>
    <property type="match status" value="1"/>
</dbReference>
<feature type="domain" description="DUF4931" evidence="1">
    <location>
        <begin position="11"/>
        <end position="134"/>
    </location>
</feature>
<evidence type="ECO:0000259" key="1">
    <source>
        <dbReference type="Pfam" id="PF16285"/>
    </source>
</evidence>
<evidence type="ECO:0000313" key="3">
    <source>
        <dbReference type="EMBL" id="SFD00216.1"/>
    </source>
</evidence>
<dbReference type="InterPro" id="IPR012361">
    <property type="entry name" value="GalT_short"/>
</dbReference>
<dbReference type="GO" id="GO:0016779">
    <property type="term" value="F:nucleotidyltransferase activity"/>
    <property type="evidence" value="ECO:0007669"/>
    <property type="project" value="UniProtKB-KW"/>
</dbReference>
<dbReference type="Proteomes" id="UP000199263">
    <property type="component" value="Unassembled WGS sequence"/>
</dbReference>
<reference evidence="3 4" key="1">
    <citation type="submission" date="2016-10" db="EMBL/GenBank/DDBJ databases">
        <authorList>
            <person name="de Groot N.N."/>
        </authorList>
    </citation>
    <scope>NUCLEOTIDE SEQUENCE [LARGE SCALE GENOMIC DNA]</scope>
    <source>
        <strain evidence="3 4">DSM 12992</strain>
    </source>
</reference>
<dbReference type="SUPFAM" id="SSF54197">
    <property type="entry name" value="HIT-like"/>
    <property type="match status" value="1"/>
</dbReference>
<organism evidence="3 4">
    <name type="scientific">Clostridium uliginosum</name>
    <dbReference type="NCBI Taxonomy" id="119641"/>
    <lineage>
        <taxon>Bacteria</taxon>
        <taxon>Bacillati</taxon>
        <taxon>Bacillota</taxon>
        <taxon>Clostridia</taxon>
        <taxon>Eubacteriales</taxon>
        <taxon>Clostridiaceae</taxon>
        <taxon>Clostridium</taxon>
    </lineage>
</organism>
<name>A0A1I1NS13_9CLOT</name>
<keyword evidence="3" id="KW-0548">Nucleotidyltransferase</keyword>